<proteinExistence type="predicted"/>
<feature type="compositionally biased region" description="Polar residues" evidence="1">
    <location>
        <begin position="61"/>
        <end position="71"/>
    </location>
</feature>
<reference evidence="3" key="2">
    <citation type="journal article" date="2017" name="Nat. Plants">
        <title>The Aegilops tauschii genome reveals multiple impacts of transposons.</title>
        <authorList>
            <person name="Zhao G."/>
            <person name="Zou C."/>
            <person name="Li K."/>
            <person name="Wang K."/>
            <person name="Li T."/>
            <person name="Gao L."/>
            <person name="Zhang X."/>
            <person name="Wang H."/>
            <person name="Yang Z."/>
            <person name="Liu X."/>
            <person name="Jiang W."/>
            <person name="Mao L."/>
            <person name="Kong X."/>
            <person name="Jiao Y."/>
            <person name="Jia J."/>
        </authorList>
    </citation>
    <scope>NUCLEOTIDE SEQUENCE [LARGE SCALE GENOMIC DNA]</scope>
    <source>
        <strain evidence="3">cv. AL8/78</strain>
    </source>
</reference>
<name>A0A453N4H1_AEGTS</name>
<reference evidence="3" key="1">
    <citation type="journal article" date="2014" name="Science">
        <title>Ancient hybridizations among the ancestral genomes of bread wheat.</title>
        <authorList>
            <consortium name="International Wheat Genome Sequencing Consortium,"/>
            <person name="Marcussen T."/>
            <person name="Sandve S.R."/>
            <person name="Heier L."/>
            <person name="Spannagl M."/>
            <person name="Pfeifer M."/>
            <person name="Jakobsen K.S."/>
            <person name="Wulff B.B."/>
            <person name="Steuernagel B."/>
            <person name="Mayer K.F."/>
            <person name="Olsen O.A."/>
        </authorList>
    </citation>
    <scope>NUCLEOTIDE SEQUENCE [LARGE SCALE GENOMIC DNA]</scope>
    <source>
        <strain evidence="3">cv. AL8/78</strain>
    </source>
</reference>
<evidence type="ECO:0000256" key="1">
    <source>
        <dbReference type="SAM" id="MobiDB-lite"/>
    </source>
</evidence>
<accession>A0A453N4H1</accession>
<reference evidence="2" key="4">
    <citation type="submission" date="2019-03" db="UniProtKB">
        <authorList>
            <consortium name="EnsemblPlants"/>
        </authorList>
    </citation>
    <scope>IDENTIFICATION</scope>
</reference>
<organism evidence="2 3">
    <name type="scientific">Aegilops tauschii subsp. strangulata</name>
    <name type="common">Goatgrass</name>
    <dbReference type="NCBI Taxonomy" id="200361"/>
    <lineage>
        <taxon>Eukaryota</taxon>
        <taxon>Viridiplantae</taxon>
        <taxon>Streptophyta</taxon>
        <taxon>Embryophyta</taxon>
        <taxon>Tracheophyta</taxon>
        <taxon>Spermatophyta</taxon>
        <taxon>Magnoliopsida</taxon>
        <taxon>Liliopsida</taxon>
        <taxon>Poales</taxon>
        <taxon>Poaceae</taxon>
        <taxon>BOP clade</taxon>
        <taxon>Pooideae</taxon>
        <taxon>Triticodae</taxon>
        <taxon>Triticeae</taxon>
        <taxon>Triticinae</taxon>
        <taxon>Aegilops</taxon>
    </lineage>
</organism>
<dbReference type="Gramene" id="AET6Gv20214100.11">
    <property type="protein sequence ID" value="AET6Gv20214100.11"/>
    <property type="gene ID" value="AET6Gv20214100"/>
</dbReference>
<keyword evidence="3" id="KW-1185">Reference proteome</keyword>
<evidence type="ECO:0000313" key="3">
    <source>
        <dbReference type="Proteomes" id="UP000015105"/>
    </source>
</evidence>
<sequence>TVTGSILTGVLFQCAAHGLKGIHRAIAGGGRHRQGRADKPVRVPQAPTNREHEQPAEPVRSSESPGSVTIG</sequence>
<protein>
    <submittedName>
        <fullName evidence="2">Uncharacterized protein</fullName>
    </submittedName>
</protein>
<feature type="region of interest" description="Disordered" evidence="1">
    <location>
        <begin position="28"/>
        <end position="71"/>
    </location>
</feature>
<reference evidence="2" key="5">
    <citation type="journal article" date="2021" name="G3 (Bethesda)">
        <title>Aegilops tauschii genome assembly Aet v5.0 features greater sequence contiguity and improved annotation.</title>
        <authorList>
            <person name="Wang L."/>
            <person name="Zhu T."/>
            <person name="Rodriguez J.C."/>
            <person name="Deal K.R."/>
            <person name="Dubcovsky J."/>
            <person name="McGuire P.E."/>
            <person name="Lux T."/>
            <person name="Spannagl M."/>
            <person name="Mayer K.F.X."/>
            <person name="Baldrich P."/>
            <person name="Meyers B.C."/>
            <person name="Huo N."/>
            <person name="Gu Y.Q."/>
            <person name="Zhou H."/>
            <person name="Devos K.M."/>
            <person name="Bennetzen J.L."/>
            <person name="Unver T."/>
            <person name="Budak H."/>
            <person name="Gulick P.J."/>
            <person name="Galiba G."/>
            <person name="Kalapos B."/>
            <person name="Nelson D.R."/>
            <person name="Li P."/>
            <person name="You F.M."/>
            <person name="Luo M.C."/>
            <person name="Dvorak J."/>
        </authorList>
    </citation>
    <scope>NUCLEOTIDE SEQUENCE [LARGE SCALE GENOMIC DNA]</scope>
    <source>
        <strain evidence="2">cv. AL8/78</strain>
    </source>
</reference>
<reference evidence="2" key="3">
    <citation type="journal article" date="2017" name="Nature">
        <title>Genome sequence of the progenitor of the wheat D genome Aegilops tauschii.</title>
        <authorList>
            <person name="Luo M.C."/>
            <person name="Gu Y.Q."/>
            <person name="Puiu D."/>
            <person name="Wang H."/>
            <person name="Twardziok S.O."/>
            <person name="Deal K.R."/>
            <person name="Huo N."/>
            <person name="Zhu T."/>
            <person name="Wang L."/>
            <person name="Wang Y."/>
            <person name="McGuire P.E."/>
            <person name="Liu S."/>
            <person name="Long H."/>
            <person name="Ramasamy R.K."/>
            <person name="Rodriguez J.C."/>
            <person name="Van S.L."/>
            <person name="Yuan L."/>
            <person name="Wang Z."/>
            <person name="Xia Z."/>
            <person name="Xiao L."/>
            <person name="Anderson O.D."/>
            <person name="Ouyang S."/>
            <person name="Liang Y."/>
            <person name="Zimin A.V."/>
            <person name="Pertea G."/>
            <person name="Qi P."/>
            <person name="Bennetzen J.L."/>
            <person name="Dai X."/>
            <person name="Dawson M.W."/>
            <person name="Muller H.G."/>
            <person name="Kugler K."/>
            <person name="Rivarola-Duarte L."/>
            <person name="Spannagl M."/>
            <person name="Mayer K.F.X."/>
            <person name="Lu F.H."/>
            <person name="Bevan M.W."/>
            <person name="Leroy P."/>
            <person name="Li P."/>
            <person name="You F.M."/>
            <person name="Sun Q."/>
            <person name="Liu Z."/>
            <person name="Lyons E."/>
            <person name="Wicker T."/>
            <person name="Salzberg S.L."/>
            <person name="Devos K.M."/>
            <person name="Dvorak J."/>
        </authorList>
    </citation>
    <scope>NUCLEOTIDE SEQUENCE [LARGE SCALE GENOMIC DNA]</scope>
    <source>
        <strain evidence="2">cv. AL8/78</strain>
    </source>
</reference>
<dbReference type="EnsemblPlants" id="AET6Gv20214100.11">
    <property type="protein sequence ID" value="AET6Gv20214100.11"/>
    <property type="gene ID" value="AET6Gv20214100"/>
</dbReference>
<dbReference type="Proteomes" id="UP000015105">
    <property type="component" value="Chromosome 6D"/>
</dbReference>
<dbReference type="AlphaFoldDB" id="A0A453N4H1"/>
<evidence type="ECO:0000313" key="2">
    <source>
        <dbReference type="EnsemblPlants" id="AET6Gv20214100.11"/>
    </source>
</evidence>